<dbReference type="CDD" id="cd00165">
    <property type="entry name" value="S4"/>
    <property type="match status" value="1"/>
</dbReference>
<dbReference type="SUPFAM" id="SSF55120">
    <property type="entry name" value="Pseudouridine synthase"/>
    <property type="match status" value="1"/>
</dbReference>
<dbReference type="InterPro" id="IPR002942">
    <property type="entry name" value="S4_RNA-bd"/>
</dbReference>
<evidence type="ECO:0000256" key="5">
    <source>
        <dbReference type="ARBA" id="ARBA00039989"/>
    </source>
</evidence>
<keyword evidence="15" id="KW-1185">Reference proteome</keyword>
<dbReference type="PANTHER" id="PTHR47683:SF2">
    <property type="entry name" value="RNA-BINDING S4 DOMAIN-CONTAINING PROTEIN"/>
    <property type="match status" value="1"/>
</dbReference>
<gene>
    <name evidence="14" type="ORF">CATMQ487_27150</name>
</gene>
<dbReference type="NCBIfam" id="TIGR00093">
    <property type="entry name" value="pseudouridine synthase"/>
    <property type="match status" value="1"/>
</dbReference>
<evidence type="ECO:0000313" key="14">
    <source>
        <dbReference type="EMBL" id="BDI05745.1"/>
    </source>
</evidence>
<proteinExistence type="predicted"/>
<dbReference type="Gene3D" id="3.30.70.1560">
    <property type="entry name" value="Alpha-L RNA-binding motif"/>
    <property type="match status" value="1"/>
</dbReference>
<dbReference type="SMART" id="SM00363">
    <property type="entry name" value="S4"/>
    <property type="match status" value="1"/>
</dbReference>
<organism evidence="14 15">
    <name type="scientific">Sphaerotilus microaerophilus</name>
    <dbReference type="NCBI Taxonomy" id="2914710"/>
    <lineage>
        <taxon>Bacteria</taxon>
        <taxon>Pseudomonadati</taxon>
        <taxon>Pseudomonadota</taxon>
        <taxon>Betaproteobacteria</taxon>
        <taxon>Burkholderiales</taxon>
        <taxon>Sphaerotilaceae</taxon>
        <taxon>Sphaerotilus</taxon>
    </lineage>
</organism>
<dbReference type="InterPro" id="IPR050343">
    <property type="entry name" value="RsuA_PseudoU_synthase"/>
</dbReference>
<dbReference type="InterPro" id="IPR020094">
    <property type="entry name" value="TruA/RsuA/RluB/E/F_N"/>
</dbReference>
<dbReference type="Pfam" id="PF00849">
    <property type="entry name" value="PseudoU_synth_2"/>
    <property type="match status" value="1"/>
</dbReference>
<protein>
    <recommendedName>
        <fullName evidence="5">Dual-specificity RNA pseudouridine synthase RluF</fullName>
        <ecNumber evidence="4">5.4.99.21</ecNumber>
    </recommendedName>
    <alternativeName>
        <fullName evidence="7">23S rRNA pseudouridine(2604) synthase</fullName>
    </alternativeName>
    <alternativeName>
        <fullName evidence="9">Ribosomal large subunit pseudouridine synthase F</fullName>
    </alternativeName>
    <alternativeName>
        <fullName evidence="8">rRNA pseudouridylate synthase F</fullName>
    </alternativeName>
    <alternativeName>
        <fullName evidence="10">rRNA-uridine isomerase F</fullName>
    </alternativeName>
    <alternativeName>
        <fullName evidence="6">tRNA(Tyr) pseudouridine(35) synthase</fullName>
    </alternativeName>
</protein>
<evidence type="ECO:0000256" key="8">
    <source>
        <dbReference type="ARBA" id="ARBA00042843"/>
    </source>
</evidence>
<dbReference type="EC" id="5.4.99.21" evidence="4"/>
<dbReference type="SUPFAM" id="SSF55174">
    <property type="entry name" value="Alpha-L RNA-binding motif"/>
    <property type="match status" value="1"/>
</dbReference>
<dbReference type="Gene3D" id="3.10.290.10">
    <property type="entry name" value="RNA-binding S4 domain"/>
    <property type="match status" value="1"/>
</dbReference>
<evidence type="ECO:0000256" key="3">
    <source>
        <dbReference type="ARBA" id="ARBA00036535"/>
    </source>
</evidence>
<feature type="region of interest" description="Disordered" evidence="12">
    <location>
        <begin position="1"/>
        <end position="181"/>
    </location>
</feature>
<feature type="domain" description="RNA-binding S4" evidence="13">
    <location>
        <begin position="179"/>
        <end position="238"/>
    </location>
</feature>
<evidence type="ECO:0000256" key="10">
    <source>
        <dbReference type="ARBA" id="ARBA00043147"/>
    </source>
</evidence>
<comment type="catalytic activity">
    <reaction evidence="2">
        <text>uridine(35) in tRNA(Tyr) = pseudouridine(35) in tRNA(Tyr)</text>
        <dbReference type="Rhea" id="RHEA:60556"/>
        <dbReference type="Rhea" id="RHEA-COMP:15607"/>
        <dbReference type="Rhea" id="RHEA-COMP:15608"/>
        <dbReference type="ChEBI" id="CHEBI:65314"/>
        <dbReference type="ChEBI" id="CHEBI:65315"/>
    </reaction>
</comment>
<dbReference type="InterPro" id="IPR006145">
    <property type="entry name" value="PsdUridine_synth_RsuA/RluA"/>
</dbReference>
<dbReference type="InterPro" id="IPR000748">
    <property type="entry name" value="PsdUridine_synth_RsuA/RluB/E/F"/>
</dbReference>
<dbReference type="PANTHER" id="PTHR47683">
    <property type="entry name" value="PSEUDOURIDINE SYNTHASE FAMILY PROTEIN-RELATED"/>
    <property type="match status" value="1"/>
</dbReference>
<evidence type="ECO:0000256" key="6">
    <source>
        <dbReference type="ARBA" id="ARBA00041420"/>
    </source>
</evidence>
<comment type="catalytic activity">
    <reaction evidence="3">
        <text>uridine(2604) in 23S rRNA = pseudouridine(2604) in 23S rRNA</text>
        <dbReference type="Rhea" id="RHEA:38875"/>
        <dbReference type="Rhea" id="RHEA-COMP:10093"/>
        <dbReference type="Rhea" id="RHEA-COMP:10094"/>
        <dbReference type="ChEBI" id="CHEBI:65314"/>
        <dbReference type="ChEBI" id="CHEBI:65315"/>
        <dbReference type="EC" id="5.4.99.21"/>
    </reaction>
</comment>
<dbReference type="PROSITE" id="PS50889">
    <property type="entry name" value="S4"/>
    <property type="match status" value="1"/>
</dbReference>
<accession>A0ABM7YMR8</accession>
<dbReference type="RefSeq" id="WP_251969100.1">
    <property type="nucleotide sequence ID" value="NZ_AP025730.1"/>
</dbReference>
<keyword evidence="1" id="KW-0413">Isomerase</keyword>
<dbReference type="InterPro" id="IPR042092">
    <property type="entry name" value="PsdUridine_s_RsuA/RluB/E/F_cat"/>
</dbReference>
<evidence type="ECO:0000256" key="9">
    <source>
        <dbReference type="ARBA" id="ARBA00042890"/>
    </source>
</evidence>
<dbReference type="EMBL" id="AP025730">
    <property type="protein sequence ID" value="BDI05745.1"/>
    <property type="molecule type" value="Genomic_DNA"/>
</dbReference>
<dbReference type="Pfam" id="PF01479">
    <property type="entry name" value="S4"/>
    <property type="match status" value="1"/>
</dbReference>
<evidence type="ECO:0000256" key="1">
    <source>
        <dbReference type="ARBA" id="ARBA00023235"/>
    </source>
</evidence>
<evidence type="ECO:0000256" key="11">
    <source>
        <dbReference type="PROSITE-ProRule" id="PRU00182"/>
    </source>
</evidence>
<reference evidence="14" key="1">
    <citation type="submission" date="2022-04" db="EMBL/GenBank/DDBJ databases">
        <title>Whole genome sequence of Sphaerotilus sp. FB-5.</title>
        <authorList>
            <person name="Takeda M."/>
            <person name="Narihara S."/>
            <person name="Akimoto M."/>
            <person name="Akimoto R."/>
            <person name="Nishiyashiki S."/>
            <person name="Murakami T."/>
        </authorList>
    </citation>
    <scope>NUCLEOTIDE SEQUENCE</scope>
    <source>
        <strain evidence="14">FB-5</strain>
    </source>
</reference>
<dbReference type="InterPro" id="IPR020103">
    <property type="entry name" value="PsdUridine_synth_cat_dom_sf"/>
</dbReference>
<dbReference type="Proteomes" id="UP001057498">
    <property type="component" value="Chromosome"/>
</dbReference>
<evidence type="ECO:0000256" key="2">
    <source>
        <dbReference type="ARBA" id="ARBA00036390"/>
    </source>
</evidence>
<sequence length="426" mass="46778">MVTLKLKKSPAPPEPGMGQRAPVRGHAAARKRPTLAEAQAARQEAAARRDAAPPEGDERPARPPRESLDRPRGTAPGRGGPRRDADGPGERRRPDHAGGPGERPSRPTGPTGPSQPSRPRQEAAPPEREGRPPAYRDPRPPSRPAPRPAAPVPAQPQSQPQSRAQAPTATPARPTAEGERLSKRMTALGLASRREADEWIEAGWVRVDGKLAVLGQRVGPDVQISIDPAAHREQAQRVTILLHKPIGYVSGQAEDGYEPAAVLVRRETRWAEDREPRPWHPGHGRGLAPAGRLDIDSTGLLVLTQDGRIAKQLIGDDSQVEKEYLVRVRYGRATEEQPRLPDADLALLQHGLSLDGVQLRPAKVSWANEDQLRFVLREGRKRQIRRMCEAVGLEVLGLKRVRIGSVVLGHLPPGQWRYLRRDEFFA</sequence>
<evidence type="ECO:0000256" key="12">
    <source>
        <dbReference type="SAM" id="MobiDB-lite"/>
    </source>
</evidence>
<feature type="compositionally biased region" description="Basic and acidic residues" evidence="12">
    <location>
        <begin position="81"/>
        <end position="96"/>
    </location>
</feature>
<evidence type="ECO:0000313" key="15">
    <source>
        <dbReference type="Proteomes" id="UP001057498"/>
    </source>
</evidence>
<feature type="compositionally biased region" description="Low complexity" evidence="12">
    <location>
        <begin position="155"/>
        <end position="175"/>
    </location>
</feature>
<dbReference type="InterPro" id="IPR036986">
    <property type="entry name" value="S4_RNA-bd_sf"/>
</dbReference>
<feature type="compositionally biased region" description="Pro residues" evidence="12">
    <location>
        <begin position="141"/>
        <end position="154"/>
    </location>
</feature>
<feature type="compositionally biased region" description="Basic and acidic residues" evidence="12">
    <location>
        <begin position="119"/>
        <end position="140"/>
    </location>
</feature>
<evidence type="ECO:0000259" key="13">
    <source>
        <dbReference type="SMART" id="SM00363"/>
    </source>
</evidence>
<evidence type="ECO:0000256" key="4">
    <source>
        <dbReference type="ARBA" id="ARBA00038922"/>
    </source>
</evidence>
<feature type="compositionally biased region" description="Basic and acidic residues" evidence="12">
    <location>
        <begin position="45"/>
        <end position="72"/>
    </location>
</feature>
<name>A0ABM7YMR8_9BURK</name>
<keyword evidence="11" id="KW-0694">RNA-binding</keyword>
<evidence type="ECO:0000256" key="7">
    <source>
        <dbReference type="ARBA" id="ARBA00041697"/>
    </source>
</evidence>
<dbReference type="Gene3D" id="3.30.70.580">
    <property type="entry name" value="Pseudouridine synthase I, catalytic domain, N-terminal subdomain"/>
    <property type="match status" value="1"/>
</dbReference>